<dbReference type="CTD" id="9953659"/>
<reference evidence="1" key="1">
    <citation type="submission" date="2012-04" db="EMBL/GenBank/DDBJ databases">
        <title>The Genome Sequence of Loa loa.</title>
        <authorList>
            <consortium name="The Broad Institute Genome Sequencing Platform"/>
            <consortium name="Broad Institute Genome Sequencing Center for Infectious Disease"/>
            <person name="Nutman T.B."/>
            <person name="Fink D.L."/>
            <person name="Russ C."/>
            <person name="Young S."/>
            <person name="Zeng Q."/>
            <person name="Gargeya S."/>
            <person name="Alvarado L."/>
            <person name="Berlin A."/>
            <person name="Chapman S.B."/>
            <person name="Chen Z."/>
            <person name="Freedman E."/>
            <person name="Gellesch M."/>
            <person name="Goldberg J."/>
            <person name="Griggs A."/>
            <person name="Gujja S."/>
            <person name="Heilman E.R."/>
            <person name="Heiman D."/>
            <person name="Howarth C."/>
            <person name="Mehta T."/>
            <person name="Neiman D."/>
            <person name="Pearson M."/>
            <person name="Roberts A."/>
            <person name="Saif S."/>
            <person name="Shea T."/>
            <person name="Shenoy N."/>
            <person name="Sisk P."/>
            <person name="Stolte C."/>
            <person name="Sykes S."/>
            <person name="White J."/>
            <person name="Yandava C."/>
            <person name="Haas B."/>
            <person name="Henn M.R."/>
            <person name="Nusbaum C."/>
            <person name="Birren B."/>
        </authorList>
    </citation>
    <scope>NUCLEOTIDE SEQUENCE [LARGE SCALE GENOMIC DNA]</scope>
</reference>
<dbReference type="AlphaFoldDB" id="A0A1S0TE54"/>
<dbReference type="KEGG" id="loa:LOAG_16162"/>
<dbReference type="EMBL" id="JH716509">
    <property type="protein sequence ID" value="EFO12371.1"/>
    <property type="molecule type" value="Genomic_DNA"/>
</dbReference>
<dbReference type="InParanoid" id="A0A1S0TE54"/>
<proteinExistence type="predicted"/>
<protein>
    <submittedName>
        <fullName evidence="1">Uncharacterized protein</fullName>
    </submittedName>
</protein>
<sequence length="97" mass="11290">MIQAKLLILDFIELVQEKLINSIEFIRTQRSLIREKVIWHLQKQCENLSNMLKSLLEVLQSMEEMQTKDGDNMKLLTARSTTLTANVRQLLSTVPYA</sequence>
<name>A0A1S0TE54_LOALO</name>
<accession>A0A1S0TE54</accession>
<organism evidence="1">
    <name type="scientific">Loa loa</name>
    <name type="common">Eye worm</name>
    <name type="synonym">Filaria loa</name>
    <dbReference type="NCBI Taxonomy" id="7209"/>
    <lineage>
        <taxon>Eukaryota</taxon>
        <taxon>Metazoa</taxon>
        <taxon>Ecdysozoa</taxon>
        <taxon>Nematoda</taxon>
        <taxon>Chromadorea</taxon>
        <taxon>Rhabditida</taxon>
        <taxon>Spirurina</taxon>
        <taxon>Spiruromorpha</taxon>
        <taxon>Filarioidea</taxon>
        <taxon>Onchocercidae</taxon>
        <taxon>Loa</taxon>
    </lineage>
</organism>
<dbReference type="GeneID" id="9953659"/>
<gene>
    <name evidence="1" type="ORF">LOAG_16162</name>
</gene>
<dbReference type="RefSeq" id="XP_003151698.1">
    <property type="nucleotide sequence ID" value="XM_003151650.1"/>
</dbReference>
<evidence type="ECO:0000313" key="1">
    <source>
        <dbReference type="EMBL" id="EFO12371.1"/>
    </source>
</evidence>